<dbReference type="OrthoDB" id="8018783at2"/>
<comment type="caution">
    <text evidence="3">The sequence shown here is derived from an EMBL/GenBank/DDBJ whole genome shotgun (WGS) entry which is preliminary data.</text>
</comment>
<reference evidence="3 4" key="1">
    <citation type="submission" date="2018-06" db="EMBL/GenBank/DDBJ databases">
        <title>Genomic Encyclopedia of Type Strains, Phase IV (KMG-IV): sequencing the most valuable type-strain genomes for metagenomic binning, comparative biology and taxonomic classification.</title>
        <authorList>
            <person name="Goeker M."/>
        </authorList>
    </citation>
    <scope>NUCLEOTIDE SEQUENCE [LARGE SCALE GENOMIC DNA]</scope>
    <source>
        <strain evidence="3 4">DSM 24875</strain>
    </source>
</reference>
<evidence type="ECO:0000256" key="1">
    <source>
        <dbReference type="SAM" id="MobiDB-lite"/>
    </source>
</evidence>
<dbReference type="EMBL" id="QNRK01000005">
    <property type="protein sequence ID" value="RBP16418.1"/>
    <property type="molecule type" value="Genomic_DNA"/>
</dbReference>
<dbReference type="PROSITE" id="PS51257">
    <property type="entry name" value="PROKAR_LIPOPROTEIN"/>
    <property type="match status" value="1"/>
</dbReference>
<evidence type="ECO:0000256" key="2">
    <source>
        <dbReference type="SAM" id="SignalP"/>
    </source>
</evidence>
<evidence type="ECO:0000313" key="4">
    <source>
        <dbReference type="Proteomes" id="UP000253529"/>
    </source>
</evidence>
<gene>
    <name evidence="3" type="ORF">DFR50_10559</name>
</gene>
<feature type="region of interest" description="Disordered" evidence="1">
    <location>
        <begin position="162"/>
        <end position="210"/>
    </location>
</feature>
<dbReference type="AlphaFoldDB" id="A0A366FP64"/>
<feature type="chain" id="PRO_5016784954" evidence="2">
    <location>
        <begin position="27"/>
        <end position="210"/>
    </location>
</feature>
<name>A0A366FP64_9HYPH</name>
<sequence>MHIGFRGTLIALAAAASCLGSTAARAGDDGAAPLWEGIGSIFGPVVGLGNEEKDPIDYHEHGKLVVPKSMDLPPPGGSAATSGGAWPVNQEIQRKKTAKENEKKKIAGVGDVRLRGLQGFPNAPVTVRASDQPESAATLGAGAKAESSSVLGNLNPLGWVGLNKGPTTLGPEPDRDWLTDPPKGYRAPVAASPAPTAAAQRPASAAQPSN</sequence>
<dbReference type="RefSeq" id="WP_113888228.1">
    <property type="nucleotide sequence ID" value="NZ_QNRK01000005.1"/>
</dbReference>
<organism evidence="3 4">
    <name type="scientific">Roseiarcus fermentans</name>
    <dbReference type="NCBI Taxonomy" id="1473586"/>
    <lineage>
        <taxon>Bacteria</taxon>
        <taxon>Pseudomonadati</taxon>
        <taxon>Pseudomonadota</taxon>
        <taxon>Alphaproteobacteria</taxon>
        <taxon>Hyphomicrobiales</taxon>
        <taxon>Roseiarcaceae</taxon>
        <taxon>Roseiarcus</taxon>
    </lineage>
</organism>
<accession>A0A366FP64</accession>
<keyword evidence="2" id="KW-0732">Signal</keyword>
<dbReference type="Proteomes" id="UP000253529">
    <property type="component" value="Unassembled WGS sequence"/>
</dbReference>
<feature type="region of interest" description="Disordered" evidence="1">
    <location>
        <begin position="123"/>
        <end position="147"/>
    </location>
</feature>
<feature type="compositionally biased region" description="Low complexity" evidence="1">
    <location>
        <begin position="186"/>
        <end position="210"/>
    </location>
</feature>
<protein>
    <submittedName>
        <fullName evidence="3">Uncharacterized protein</fullName>
    </submittedName>
</protein>
<proteinExistence type="predicted"/>
<feature type="signal peptide" evidence="2">
    <location>
        <begin position="1"/>
        <end position="26"/>
    </location>
</feature>
<evidence type="ECO:0000313" key="3">
    <source>
        <dbReference type="EMBL" id="RBP16418.1"/>
    </source>
</evidence>
<keyword evidence="4" id="KW-1185">Reference proteome</keyword>